<dbReference type="Proteomes" id="UP000789396">
    <property type="component" value="Unassembled WGS sequence"/>
</dbReference>
<comment type="caution">
    <text evidence="1">The sequence shown here is derived from an EMBL/GenBank/DDBJ whole genome shotgun (WGS) entry which is preliminary data.</text>
</comment>
<dbReference type="OrthoDB" id="1874373at2759"/>
<accession>A0A9N9P1D2</accession>
<keyword evidence="2" id="KW-1185">Reference proteome</keyword>
<reference evidence="1" key="1">
    <citation type="submission" date="2021-06" db="EMBL/GenBank/DDBJ databases">
        <authorList>
            <person name="Kallberg Y."/>
            <person name="Tangrot J."/>
            <person name="Rosling A."/>
        </authorList>
    </citation>
    <scope>NUCLEOTIDE SEQUENCE</scope>
    <source>
        <strain evidence="1">IN212</strain>
    </source>
</reference>
<organism evidence="1 2">
    <name type="scientific">Racocetra fulgida</name>
    <dbReference type="NCBI Taxonomy" id="60492"/>
    <lineage>
        <taxon>Eukaryota</taxon>
        <taxon>Fungi</taxon>
        <taxon>Fungi incertae sedis</taxon>
        <taxon>Mucoromycota</taxon>
        <taxon>Glomeromycotina</taxon>
        <taxon>Glomeromycetes</taxon>
        <taxon>Diversisporales</taxon>
        <taxon>Gigasporaceae</taxon>
        <taxon>Racocetra</taxon>
    </lineage>
</organism>
<protein>
    <submittedName>
        <fullName evidence="1">18636_t:CDS:1</fullName>
    </submittedName>
</protein>
<sequence length="65" mass="7265">GKEAKNADSDEAGGFEVELLLCREARLVNGSMRTIQDILFEEDQSLSSLLIVVFIIFDNYTEPTI</sequence>
<dbReference type="EMBL" id="CAJVPZ010063256">
    <property type="protein sequence ID" value="CAG8793069.1"/>
    <property type="molecule type" value="Genomic_DNA"/>
</dbReference>
<gene>
    <name evidence="1" type="ORF">RFULGI_LOCUS16941</name>
</gene>
<name>A0A9N9P1D2_9GLOM</name>
<proteinExistence type="predicted"/>
<evidence type="ECO:0000313" key="1">
    <source>
        <dbReference type="EMBL" id="CAG8793069.1"/>
    </source>
</evidence>
<evidence type="ECO:0000313" key="2">
    <source>
        <dbReference type="Proteomes" id="UP000789396"/>
    </source>
</evidence>
<feature type="non-terminal residue" evidence="1">
    <location>
        <position position="1"/>
    </location>
</feature>
<dbReference type="AlphaFoldDB" id="A0A9N9P1D2"/>
<feature type="non-terminal residue" evidence="1">
    <location>
        <position position="65"/>
    </location>
</feature>